<reference evidence="2 3" key="1">
    <citation type="submission" date="2020-05" db="EMBL/GenBank/DDBJ databases">
        <title>Draft genome sequence of Desulfovibrio psychrotolerans JS1T.</title>
        <authorList>
            <person name="Ueno A."/>
            <person name="Tamazawa S."/>
            <person name="Tamamura S."/>
            <person name="Murakami T."/>
            <person name="Kiyama T."/>
            <person name="Inomata H."/>
            <person name="Amano Y."/>
            <person name="Miyakawa K."/>
            <person name="Tamaki H."/>
            <person name="Naganuma T."/>
            <person name="Kaneko K."/>
        </authorList>
    </citation>
    <scope>NUCLEOTIDE SEQUENCE [LARGE SCALE GENOMIC DNA]</scope>
    <source>
        <strain evidence="2 3">JS1</strain>
    </source>
</reference>
<feature type="transmembrane region" description="Helical" evidence="1">
    <location>
        <begin position="42"/>
        <end position="61"/>
    </location>
</feature>
<feature type="transmembrane region" description="Helical" evidence="1">
    <location>
        <begin position="81"/>
        <end position="99"/>
    </location>
</feature>
<dbReference type="PANTHER" id="PTHR38095:SF2">
    <property type="entry name" value="ANAEROBIC DIMETHYL SULFOXIDE REDUCTASE CHAIN C"/>
    <property type="match status" value="1"/>
</dbReference>
<proteinExistence type="predicted"/>
<dbReference type="GO" id="GO:0005886">
    <property type="term" value="C:plasma membrane"/>
    <property type="evidence" value="ECO:0007669"/>
    <property type="project" value="TreeGrafter"/>
</dbReference>
<evidence type="ECO:0000256" key="1">
    <source>
        <dbReference type="SAM" id="Phobius"/>
    </source>
</evidence>
<name>A0A7J0BY32_9BACT</name>
<dbReference type="Pfam" id="PF04976">
    <property type="entry name" value="DmsC"/>
    <property type="match status" value="1"/>
</dbReference>
<comment type="caution">
    <text evidence="2">The sequence shown here is derived from an EMBL/GenBank/DDBJ whole genome shotgun (WGS) entry which is preliminary data.</text>
</comment>
<dbReference type="Proteomes" id="UP000503820">
    <property type="component" value="Unassembled WGS sequence"/>
</dbReference>
<keyword evidence="1" id="KW-0472">Membrane</keyword>
<feature type="transmembrane region" description="Helical" evidence="1">
    <location>
        <begin position="106"/>
        <end position="131"/>
    </location>
</feature>
<feature type="transmembrane region" description="Helical" evidence="1">
    <location>
        <begin position="137"/>
        <end position="158"/>
    </location>
</feature>
<dbReference type="InterPro" id="IPR007059">
    <property type="entry name" value="DmsC"/>
</dbReference>
<feature type="transmembrane region" description="Helical" evidence="1">
    <location>
        <begin position="170"/>
        <end position="191"/>
    </location>
</feature>
<feature type="transmembrane region" description="Helical" evidence="1">
    <location>
        <begin position="203"/>
        <end position="224"/>
    </location>
</feature>
<dbReference type="EMBL" id="BLVP01000035">
    <property type="protein sequence ID" value="GFM38081.1"/>
    <property type="molecule type" value="Genomic_DNA"/>
</dbReference>
<dbReference type="GO" id="GO:0009390">
    <property type="term" value="C:dimethyl sulfoxide reductase complex"/>
    <property type="evidence" value="ECO:0007669"/>
    <property type="project" value="TreeGrafter"/>
</dbReference>
<dbReference type="PANTHER" id="PTHR38095">
    <property type="entry name" value="ANAEROBIC DIMETHYL SULFOXIDE REDUCTASE CHAIN YNFH"/>
    <property type="match status" value="1"/>
</dbReference>
<gene>
    <name evidence="2" type="ORF">DSM19430T_27650</name>
</gene>
<dbReference type="RefSeq" id="WP_174410713.1">
    <property type="nucleotide sequence ID" value="NZ_BLVP01000035.1"/>
</dbReference>
<evidence type="ECO:0000313" key="3">
    <source>
        <dbReference type="Proteomes" id="UP000503820"/>
    </source>
</evidence>
<protein>
    <submittedName>
        <fullName evidence="2">Hydrogenase</fullName>
    </submittedName>
</protein>
<accession>A0A7J0BY32</accession>
<sequence length="263" mass="27084">MQSMEIPLVLFTVLSQASVGIALMSAALLATGPQSGQGANIAKGWAAATALMVVGVLASLFHLGHPLESFRALAHLEKAWLSREVLAAGVFAVLAAAAIRANQSAALVYASAATGLMLLLASGMTYAPAALPAVNNALPTIFFVISAVVLGAGFVSWFAASSAQPLLRRIFSTALVVGLVVSLAAPCVWLSGGEIMRQTGLAWLGSGLYWTHIVIMAACLAVTAKADFIPRWLPLLALAGELAGRAAFFADTVHTATHMGGVY</sequence>
<feature type="transmembrane region" description="Helical" evidence="1">
    <location>
        <begin position="6"/>
        <end position="30"/>
    </location>
</feature>
<evidence type="ECO:0000313" key="2">
    <source>
        <dbReference type="EMBL" id="GFM38081.1"/>
    </source>
</evidence>
<keyword evidence="1" id="KW-1133">Transmembrane helix</keyword>
<dbReference type="GO" id="GO:0009389">
    <property type="term" value="F:dimethyl sulfoxide reductase activity"/>
    <property type="evidence" value="ECO:0007669"/>
    <property type="project" value="TreeGrafter"/>
</dbReference>
<dbReference type="AlphaFoldDB" id="A0A7J0BY32"/>
<keyword evidence="1" id="KW-0812">Transmembrane</keyword>
<dbReference type="GO" id="GO:0019645">
    <property type="term" value="P:anaerobic electron transport chain"/>
    <property type="evidence" value="ECO:0007669"/>
    <property type="project" value="InterPro"/>
</dbReference>
<keyword evidence="3" id="KW-1185">Reference proteome</keyword>
<organism evidence="2 3">
    <name type="scientific">Desulfovibrio psychrotolerans</name>
    <dbReference type="NCBI Taxonomy" id="415242"/>
    <lineage>
        <taxon>Bacteria</taxon>
        <taxon>Pseudomonadati</taxon>
        <taxon>Thermodesulfobacteriota</taxon>
        <taxon>Desulfovibrionia</taxon>
        <taxon>Desulfovibrionales</taxon>
        <taxon>Desulfovibrionaceae</taxon>
        <taxon>Desulfovibrio</taxon>
    </lineage>
</organism>